<organism evidence="1 2">
    <name type="scientific">Streptococcus didelphis</name>
    <dbReference type="NCBI Taxonomy" id="102886"/>
    <lineage>
        <taxon>Bacteria</taxon>
        <taxon>Bacillati</taxon>
        <taxon>Bacillota</taxon>
        <taxon>Bacilli</taxon>
        <taxon>Lactobacillales</taxon>
        <taxon>Streptococcaceae</taxon>
        <taxon>Streptococcus</taxon>
    </lineage>
</organism>
<evidence type="ECO:0000313" key="2">
    <source>
        <dbReference type="Proteomes" id="UP001238096"/>
    </source>
</evidence>
<dbReference type="Proteomes" id="UP001238096">
    <property type="component" value="Chromosome"/>
</dbReference>
<dbReference type="InterPro" id="IPR032580">
    <property type="entry name" value="SatD"/>
</dbReference>
<sequence length="221" mass="25221">MIYIAIIGDFIDSKGLSERYHVQERFKTCLDHINEKFKNFIISKFSITLGDEFQGLLKQDAPIFQIIDYLNYLMHPYQIRYGLGLGKILTDINPEISIGADGPAYWLAREAITYIHQKNDYGQTHLAIRTENPSSNPLLNSLLAAGEAIKSNWRTSQVEVFYALLELDNYNEQFNQQILGDKLHLSASALSKRLKSSSLKVYLRSRNSAKQLLETLNSEGE</sequence>
<dbReference type="RefSeq" id="WP_018365964.1">
    <property type="nucleotide sequence ID" value="NZ_CP104407.1"/>
</dbReference>
<proteinExistence type="predicted"/>
<name>A0ABY9LHI1_9STRE</name>
<keyword evidence="2" id="KW-1185">Reference proteome</keyword>
<evidence type="ECO:0000313" key="1">
    <source>
        <dbReference type="EMBL" id="WMB28279.1"/>
    </source>
</evidence>
<accession>A0ABY9LHI1</accession>
<protein>
    <submittedName>
        <fullName evidence="1">SatD family protein</fullName>
    </submittedName>
</protein>
<dbReference type="EMBL" id="CP110509">
    <property type="protein sequence ID" value="WMB28279.1"/>
    <property type="molecule type" value="Genomic_DNA"/>
</dbReference>
<reference evidence="2" key="1">
    <citation type="submission" date="2022-10" db="EMBL/GenBank/DDBJ databases">
        <title>Streptococcus didelphis as causative of fatal infections in opossums (Didelphis albiventris).</title>
        <authorList>
            <person name="Breyer G.M."/>
            <person name="Da Silva M.E.R.J."/>
            <person name="Siqueira F.M."/>
        </authorList>
    </citation>
    <scope>NUCLEOTIDE SEQUENCE [LARGE SCALE GENOMIC DNA]</scope>
    <source>
        <strain evidence="2">LBVP101/21</strain>
    </source>
</reference>
<gene>
    <name evidence="1" type="ORF">N1496_00870</name>
</gene>
<dbReference type="Pfam" id="PF16264">
    <property type="entry name" value="SatD"/>
    <property type="match status" value="1"/>
</dbReference>